<accession>A0ACA9NER6</accession>
<protein>
    <submittedName>
        <fullName evidence="1">9470_t:CDS:1</fullName>
    </submittedName>
</protein>
<gene>
    <name evidence="1" type="ORF">DHETER_LOCUS9263</name>
</gene>
<reference evidence="1" key="1">
    <citation type="submission" date="2021-06" db="EMBL/GenBank/DDBJ databases">
        <authorList>
            <person name="Kallberg Y."/>
            <person name="Tangrot J."/>
            <person name="Rosling A."/>
        </authorList>
    </citation>
    <scope>NUCLEOTIDE SEQUENCE</scope>
    <source>
        <strain evidence="1">IL203A</strain>
    </source>
</reference>
<dbReference type="EMBL" id="CAJVPU010016017">
    <property type="protein sequence ID" value="CAG8650334.1"/>
    <property type="molecule type" value="Genomic_DNA"/>
</dbReference>
<feature type="non-terminal residue" evidence="1">
    <location>
        <position position="92"/>
    </location>
</feature>
<proteinExistence type="predicted"/>
<keyword evidence="2" id="KW-1185">Reference proteome</keyword>
<comment type="caution">
    <text evidence="1">The sequence shown here is derived from an EMBL/GenBank/DDBJ whole genome shotgun (WGS) entry which is preliminary data.</text>
</comment>
<name>A0ACA9NER6_9GLOM</name>
<evidence type="ECO:0000313" key="2">
    <source>
        <dbReference type="Proteomes" id="UP000789702"/>
    </source>
</evidence>
<evidence type="ECO:0000313" key="1">
    <source>
        <dbReference type="EMBL" id="CAG8650334.1"/>
    </source>
</evidence>
<organism evidence="1 2">
    <name type="scientific">Dentiscutata heterogama</name>
    <dbReference type="NCBI Taxonomy" id="1316150"/>
    <lineage>
        <taxon>Eukaryota</taxon>
        <taxon>Fungi</taxon>
        <taxon>Fungi incertae sedis</taxon>
        <taxon>Mucoromycota</taxon>
        <taxon>Glomeromycotina</taxon>
        <taxon>Glomeromycetes</taxon>
        <taxon>Diversisporales</taxon>
        <taxon>Gigasporaceae</taxon>
        <taxon>Dentiscutata</taxon>
    </lineage>
</organism>
<sequence>MQIDKPENKDPRVDTSKTKAIPVPMEITPLHPIVALGGNTHTYRPEAKKSASTKQDAVNKQIQNIVRETKGKMVEMEITPTQPSPEKIKNDV</sequence>
<dbReference type="Proteomes" id="UP000789702">
    <property type="component" value="Unassembled WGS sequence"/>
</dbReference>